<accession>A0A6A7BFM1</accession>
<protein>
    <submittedName>
        <fullName evidence="2">Uncharacterized protein</fullName>
    </submittedName>
</protein>
<dbReference type="AlphaFoldDB" id="A0A6A7BFM1"/>
<proteinExistence type="predicted"/>
<dbReference type="EMBL" id="MU006293">
    <property type="protein sequence ID" value="KAF2854052.1"/>
    <property type="molecule type" value="Genomic_DNA"/>
</dbReference>
<reference evidence="2" key="1">
    <citation type="submission" date="2020-01" db="EMBL/GenBank/DDBJ databases">
        <authorList>
            <consortium name="DOE Joint Genome Institute"/>
            <person name="Haridas S."/>
            <person name="Albert R."/>
            <person name="Binder M."/>
            <person name="Bloem J."/>
            <person name="Labutti K."/>
            <person name="Salamov A."/>
            <person name="Andreopoulos B."/>
            <person name="Baker S.E."/>
            <person name="Barry K."/>
            <person name="Bills G."/>
            <person name="Bluhm B.H."/>
            <person name="Cannon C."/>
            <person name="Castanera R."/>
            <person name="Culley D.E."/>
            <person name="Daum C."/>
            <person name="Ezra D."/>
            <person name="Gonzalez J.B."/>
            <person name="Henrissat B."/>
            <person name="Kuo A."/>
            <person name="Liang C."/>
            <person name="Lipzen A."/>
            <person name="Lutzoni F."/>
            <person name="Magnuson J."/>
            <person name="Mondo S."/>
            <person name="Nolan M."/>
            <person name="Ohm R."/>
            <person name="Pangilinan J."/>
            <person name="Park H.-J."/>
            <person name="Ramirez L."/>
            <person name="Alfaro M."/>
            <person name="Sun H."/>
            <person name="Tritt A."/>
            <person name="Yoshinaga Y."/>
            <person name="Zwiers L.-H."/>
            <person name="Turgeon B.G."/>
            <person name="Goodwin S.B."/>
            <person name="Spatafora J.W."/>
            <person name="Crous P.W."/>
            <person name="Grigoriev I.V."/>
        </authorList>
    </citation>
    <scope>NUCLEOTIDE SEQUENCE</scope>
    <source>
        <strain evidence="2">IPT5</strain>
    </source>
</reference>
<keyword evidence="3" id="KW-1185">Reference proteome</keyword>
<feature type="compositionally biased region" description="Basic and acidic residues" evidence="1">
    <location>
        <begin position="185"/>
        <end position="198"/>
    </location>
</feature>
<dbReference type="Proteomes" id="UP000799423">
    <property type="component" value="Unassembled WGS sequence"/>
</dbReference>
<organism evidence="2 3">
    <name type="scientific">Plenodomus tracheiphilus IPT5</name>
    <dbReference type="NCBI Taxonomy" id="1408161"/>
    <lineage>
        <taxon>Eukaryota</taxon>
        <taxon>Fungi</taxon>
        <taxon>Dikarya</taxon>
        <taxon>Ascomycota</taxon>
        <taxon>Pezizomycotina</taxon>
        <taxon>Dothideomycetes</taxon>
        <taxon>Pleosporomycetidae</taxon>
        <taxon>Pleosporales</taxon>
        <taxon>Pleosporineae</taxon>
        <taxon>Leptosphaeriaceae</taxon>
        <taxon>Plenodomus</taxon>
    </lineage>
</organism>
<feature type="region of interest" description="Disordered" evidence="1">
    <location>
        <begin position="159"/>
        <end position="215"/>
    </location>
</feature>
<gene>
    <name evidence="2" type="ORF">T440DRAFT_475997</name>
</gene>
<feature type="region of interest" description="Disordered" evidence="1">
    <location>
        <begin position="95"/>
        <end position="125"/>
    </location>
</feature>
<evidence type="ECO:0000313" key="3">
    <source>
        <dbReference type="Proteomes" id="UP000799423"/>
    </source>
</evidence>
<sequence length="215" mass="24211">MSTPAPVYYDEQRRIRVGMDADGQEITKRLFKRANRGRAEASYSKCYVGNTEKTVANNAITTWGLRYGGYTTIKRATAIKDDWLAHYQELDIAKTTQTEAEKEEEPKRKKQKTEHEDVDLLNFLNGEEPTKRYTAELAQQLVAKHHLKCTPSHVNHTARIEENLPEDAPYDDGPDTGPESEESEGERAPGEGGQEHNEGQLPPGSLWSRALKGIT</sequence>
<evidence type="ECO:0000313" key="2">
    <source>
        <dbReference type="EMBL" id="KAF2854052.1"/>
    </source>
</evidence>
<dbReference type="OrthoDB" id="10516829at2759"/>
<name>A0A6A7BFM1_9PLEO</name>
<feature type="compositionally biased region" description="Acidic residues" evidence="1">
    <location>
        <begin position="163"/>
        <end position="184"/>
    </location>
</feature>
<evidence type="ECO:0000256" key="1">
    <source>
        <dbReference type="SAM" id="MobiDB-lite"/>
    </source>
</evidence>